<dbReference type="InterPro" id="IPR036873">
    <property type="entry name" value="Rhodanese-like_dom_sf"/>
</dbReference>
<dbReference type="Gene3D" id="3.90.190.10">
    <property type="entry name" value="Protein tyrosine phosphatase superfamily"/>
    <property type="match status" value="1"/>
</dbReference>
<dbReference type="GO" id="GO:0004725">
    <property type="term" value="F:protein tyrosine phosphatase activity"/>
    <property type="evidence" value="ECO:0007669"/>
    <property type="project" value="UniProtKB-EC"/>
</dbReference>
<protein>
    <recommendedName>
        <fullName evidence="2">protein-tyrosine-phosphatase</fullName>
        <ecNumber evidence="2">3.1.3.48</ecNumber>
    </recommendedName>
</protein>
<dbReference type="InterPro" id="IPR000387">
    <property type="entry name" value="Tyr_Pase_dom"/>
</dbReference>
<dbReference type="Gene3D" id="3.40.250.10">
    <property type="entry name" value="Rhodanese-like domain"/>
    <property type="match status" value="1"/>
</dbReference>
<dbReference type="SUPFAM" id="SSF52799">
    <property type="entry name" value="(Phosphotyrosine protein) phosphatases II"/>
    <property type="match status" value="1"/>
</dbReference>
<evidence type="ECO:0000256" key="3">
    <source>
        <dbReference type="ARBA" id="ARBA00022801"/>
    </source>
</evidence>
<feature type="domain" description="Tyrosine specific protein phosphatases" evidence="7">
    <location>
        <begin position="562"/>
        <end position="622"/>
    </location>
</feature>
<evidence type="ECO:0000256" key="5">
    <source>
        <dbReference type="SAM" id="MobiDB-lite"/>
    </source>
</evidence>
<feature type="region of interest" description="Disordered" evidence="5">
    <location>
        <begin position="74"/>
        <end position="110"/>
    </location>
</feature>
<evidence type="ECO:0000256" key="2">
    <source>
        <dbReference type="ARBA" id="ARBA00013064"/>
    </source>
</evidence>
<dbReference type="InterPro" id="IPR020422">
    <property type="entry name" value="TYR_PHOSPHATASE_DUAL_dom"/>
</dbReference>
<dbReference type="PROSITE" id="PS50056">
    <property type="entry name" value="TYR_PHOSPHATASE_2"/>
    <property type="match status" value="1"/>
</dbReference>
<feature type="compositionally biased region" description="Polar residues" evidence="5">
    <location>
        <begin position="383"/>
        <end position="398"/>
    </location>
</feature>
<feature type="compositionally biased region" description="Polar residues" evidence="5">
    <location>
        <begin position="296"/>
        <end position="309"/>
    </location>
</feature>
<dbReference type="Proteomes" id="UP000654370">
    <property type="component" value="Unassembled WGS sequence"/>
</dbReference>
<feature type="region of interest" description="Disordered" evidence="5">
    <location>
        <begin position="296"/>
        <end position="341"/>
    </location>
</feature>
<dbReference type="PROSITE" id="PS50206">
    <property type="entry name" value="RHODANESE_3"/>
    <property type="match status" value="1"/>
</dbReference>
<dbReference type="PANTHER" id="PTHR10159">
    <property type="entry name" value="DUAL SPECIFICITY PROTEIN PHOSPHATASE"/>
    <property type="match status" value="1"/>
</dbReference>
<dbReference type="InterPro" id="IPR001763">
    <property type="entry name" value="Rhodanese-like_dom"/>
</dbReference>
<feature type="domain" description="Rhodanese" evidence="8">
    <location>
        <begin position="158"/>
        <end position="290"/>
    </location>
</feature>
<keyword evidence="4" id="KW-0904">Protein phosphatase</keyword>
<dbReference type="PANTHER" id="PTHR10159:SF530">
    <property type="entry name" value="DUAL SPECIFICITY PROTEIN PHOSPHATASE DDB_G0271350-RELATED"/>
    <property type="match status" value="1"/>
</dbReference>
<dbReference type="SMART" id="SM00195">
    <property type="entry name" value="DSPc"/>
    <property type="match status" value="1"/>
</dbReference>
<evidence type="ECO:0000313" key="10">
    <source>
        <dbReference type="Proteomes" id="UP000654370"/>
    </source>
</evidence>
<feature type="compositionally biased region" description="Basic and acidic residues" evidence="5">
    <location>
        <begin position="74"/>
        <end position="84"/>
    </location>
</feature>
<dbReference type="AlphaFoldDB" id="A0A8H7PJ70"/>
<dbReference type="InterPro" id="IPR029021">
    <property type="entry name" value="Prot-tyrosine_phosphatase-like"/>
</dbReference>
<name>A0A8H7PJ70_MORIS</name>
<dbReference type="InterPro" id="IPR000340">
    <property type="entry name" value="Dual-sp_phosphatase_cat-dom"/>
</dbReference>
<dbReference type="CDD" id="cd14498">
    <property type="entry name" value="DSP"/>
    <property type="match status" value="1"/>
</dbReference>
<comment type="caution">
    <text evidence="9">The sequence shown here is derived from an EMBL/GenBank/DDBJ whole genome shotgun (WGS) entry which is preliminary data.</text>
</comment>
<evidence type="ECO:0000256" key="4">
    <source>
        <dbReference type="ARBA" id="ARBA00022912"/>
    </source>
</evidence>
<proteinExistence type="inferred from homology"/>
<dbReference type="EC" id="3.1.3.48" evidence="2"/>
<dbReference type="PROSITE" id="PS50054">
    <property type="entry name" value="TYR_PHOSPHATASE_DUAL"/>
    <property type="match status" value="1"/>
</dbReference>
<dbReference type="SMART" id="SM00450">
    <property type="entry name" value="RHOD"/>
    <property type="match status" value="1"/>
</dbReference>
<accession>A0A8H7PJ70</accession>
<dbReference type="OrthoDB" id="273181at2759"/>
<dbReference type="EMBL" id="JAEPQZ010000012">
    <property type="protein sequence ID" value="KAG2174948.1"/>
    <property type="molecule type" value="Genomic_DNA"/>
</dbReference>
<feature type="region of interest" description="Disordered" evidence="5">
    <location>
        <begin position="1"/>
        <end position="32"/>
    </location>
</feature>
<dbReference type="Pfam" id="PF00782">
    <property type="entry name" value="DSPc"/>
    <property type="match status" value="1"/>
</dbReference>
<keyword evidence="3" id="KW-0378">Hydrolase</keyword>
<dbReference type="GO" id="GO:0043409">
    <property type="term" value="P:negative regulation of MAPK cascade"/>
    <property type="evidence" value="ECO:0007669"/>
    <property type="project" value="TreeGrafter"/>
</dbReference>
<evidence type="ECO:0000313" key="9">
    <source>
        <dbReference type="EMBL" id="KAG2174948.1"/>
    </source>
</evidence>
<dbReference type="Pfam" id="PF00581">
    <property type="entry name" value="Rhodanese"/>
    <property type="match status" value="1"/>
</dbReference>
<dbReference type="GO" id="GO:0005737">
    <property type="term" value="C:cytoplasm"/>
    <property type="evidence" value="ECO:0007669"/>
    <property type="project" value="TreeGrafter"/>
</dbReference>
<keyword evidence="10" id="KW-1185">Reference proteome</keyword>
<gene>
    <name evidence="9" type="ORF">INT43_006010</name>
</gene>
<evidence type="ECO:0000256" key="1">
    <source>
        <dbReference type="ARBA" id="ARBA00008601"/>
    </source>
</evidence>
<evidence type="ECO:0000259" key="8">
    <source>
        <dbReference type="PROSITE" id="PS50206"/>
    </source>
</evidence>
<feature type="region of interest" description="Disordered" evidence="5">
    <location>
        <begin position="360"/>
        <end position="462"/>
    </location>
</feature>
<reference evidence="9" key="1">
    <citation type="submission" date="2020-12" db="EMBL/GenBank/DDBJ databases">
        <title>Metabolic potential, ecology and presence of endohyphal bacteria is reflected in genomic diversity of Mucoromycotina.</title>
        <authorList>
            <person name="Muszewska A."/>
            <person name="Okrasinska A."/>
            <person name="Steczkiewicz K."/>
            <person name="Drgas O."/>
            <person name="Orlowska M."/>
            <person name="Perlinska-Lenart U."/>
            <person name="Aleksandrzak-Piekarczyk T."/>
            <person name="Szatraj K."/>
            <person name="Zielenkiewicz U."/>
            <person name="Pilsyk S."/>
            <person name="Malc E."/>
            <person name="Mieczkowski P."/>
            <person name="Kruszewska J.S."/>
            <person name="Biernat P."/>
            <person name="Pawlowska J."/>
        </authorList>
    </citation>
    <scope>NUCLEOTIDE SEQUENCE</scope>
    <source>
        <strain evidence="9">WA0000067209</strain>
    </source>
</reference>
<feature type="compositionally biased region" description="Low complexity" evidence="5">
    <location>
        <begin position="368"/>
        <end position="381"/>
    </location>
</feature>
<organism evidence="9 10">
    <name type="scientific">Mortierella isabellina</name>
    <name type="common">Filamentous fungus</name>
    <name type="synonym">Umbelopsis isabellina</name>
    <dbReference type="NCBI Taxonomy" id="91625"/>
    <lineage>
        <taxon>Eukaryota</taxon>
        <taxon>Fungi</taxon>
        <taxon>Fungi incertae sedis</taxon>
        <taxon>Mucoromycota</taxon>
        <taxon>Mucoromycotina</taxon>
        <taxon>Umbelopsidomycetes</taxon>
        <taxon>Umbelopsidales</taxon>
        <taxon>Umbelopsidaceae</taxon>
        <taxon>Umbelopsis</taxon>
    </lineage>
</organism>
<sequence length="676" mass="75168">MPVEGVHASPTPAFDRLATTPETPIHTMDKPNSSNVVDSLSVAMWKQAAISDKDPQFATRRRKPSLQTATTTLKDVDPRSKDLVSGDPVSAKNNDKPYVQTNEVANPPTTTKLKRQSAGKFNKTPSLPSKSSLSFMHAKPITAIELMTRLETERRETSKKETLLIDMRDINEFNNDTITGAINVNLPTLLIKRFRRNAMSTFKMENFVTSTEGKDYYAAKDKANVPIVVFDQCMDETDSDLHAWTLLAILEKLGVEDASKSDMDIMQDKSMYWLRGGYDVFKQFDVNHEYTTAPLSYMKSPSTQPQASKSVELDPTVERPSPVLSRSTTIPSSQAMNSASNLQRRASLFSLDTGAARVRRENSNRILRQASQRAANRAAANGLSHTDSFTTSPESLVNGSADVQKEDFDSASDIDSDRLNLSKHLPTRSKSSNTDGPDSAATNDSGFYTSSSTNSTSDPLQQFSLSSYDYDMDNVDDLTSMDSPPISCEETQFVVSEVVPGFLFVGPEITTPEHVQILREKSVKRILNMAEECDDDVPGVRECFNYQKIPARDTVDMRNVSSTFNTAVRFIEDAKRLHEPTYVHCRAGKSRSVTAILAYLILSEKWTLKRAYRHVTKARPNMSPNIGFVAELMKLEGRVHGIVSGIDASDPSQMPLPSPKLKQDLTKLKQEWENSV</sequence>
<comment type="similarity">
    <text evidence="1">Belongs to the protein-tyrosine phosphatase family. Non-receptor class dual specificity subfamily.</text>
</comment>
<feature type="domain" description="Tyrosine-protein phosphatase" evidence="6">
    <location>
        <begin position="492"/>
        <end position="641"/>
    </location>
</feature>
<feature type="compositionally biased region" description="Polar residues" evidence="5">
    <location>
        <begin position="99"/>
        <end position="110"/>
    </location>
</feature>
<evidence type="ECO:0000259" key="7">
    <source>
        <dbReference type="PROSITE" id="PS50056"/>
    </source>
</evidence>
<feature type="compositionally biased region" description="Polar residues" evidence="5">
    <location>
        <begin position="428"/>
        <end position="462"/>
    </location>
</feature>
<feature type="compositionally biased region" description="Polar residues" evidence="5">
    <location>
        <begin position="324"/>
        <end position="341"/>
    </location>
</feature>
<dbReference type="SUPFAM" id="SSF52821">
    <property type="entry name" value="Rhodanese/Cell cycle control phosphatase"/>
    <property type="match status" value="1"/>
</dbReference>
<evidence type="ECO:0000259" key="6">
    <source>
        <dbReference type="PROSITE" id="PS50054"/>
    </source>
</evidence>